<evidence type="ECO:0000256" key="6">
    <source>
        <dbReference type="ARBA" id="ARBA00023128"/>
    </source>
</evidence>
<organism evidence="10 11">
    <name type="scientific">Synchytrium microbalum</name>
    <dbReference type="NCBI Taxonomy" id="1806994"/>
    <lineage>
        <taxon>Eukaryota</taxon>
        <taxon>Fungi</taxon>
        <taxon>Fungi incertae sedis</taxon>
        <taxon>Chytridiomycota</taxon>
        <taxon>Chytridiomycota incertae sedis</taxon>
        <taxon>Chytridiomycetes</taxon>
        <taxon>Synchytriales</taxon>
        <taxon>Synchytriaceae</taxon>
        <taxon>Synchytrium</taxon>
    </lineage>
</organism>
<name>A0A507C937_9FUNG</name>
<dbReference type="AlphaFoldDB" id="A0A507C937"/>
<evidence type="ECO:0000259" key="9">
    <source>
        <dbReference type="Pfam" id="PF17171"/>
    </source>
</evidence>
<gene>
    <name evidence="10" type="ORF">SmJEL517_g02828</name>
</gene>
<feature type="domain" description="Mitochondrial outer membrane transport complex Sam37/metaxin N-terminal" evidence="8">
    <location>
        <begin position="58"/>
        <end position="168"/>
    </location>
</feature>
<dbReference type="GeneID" id="42004053"/>
<feature type="domain" description="Metaxin glutathione S-transferase" evidence="9">
    <location>
        <begin position="214"/>
        <end position="275"/>
    </location>
</feature>
<dbReference type="Gene3D" id="1.20.1050.10">
    <property type="match status" value="1"/>
</dbReference>
<keyword evidence="5" id="KW-0653">Protein transport</keyword>
<dbReference type="GO" id="GO:0015031">
    <property type="term" value="P:protein transport"/>
    <property type="evidence" value="ECO:0007669"/>
    <property type="project" value="UniProtKB-KW"/>
</dbReference>
<dbReference type="GO" id="GO:0001401">
    <property type="term" value="C:SAM complex"/>
    <property type="evidence" value="ECO:0007669"/>
    <property type="project" value="InterPro"/>
</dbReference>
<evidence type="ECO:0000256" key="3">
    <source>
        <dbReference type="ARBA" id="ARBA00022448"/>
    </source>
</evidence>
<keyword evidence="11" id="KW-1185">Reference proteome</keyword>
<protein>
    <recommendedName>
        <fullName evidence="12">Metaxin glutathione S-transferase domain-containing protein</fullName>
    </recommendedName>
</protein>
<dbReference type="PANTHER" id="PTHR12289:SF77">
    <property type="entry name" value="METAXIN-2"/>
    <property type="match status" value="1"/>
</dbReference>
<dbReference type="InterPro" id="IPR036282">
    <property type="entry name" value="Glutathione-S-Trfase_C_sf"/>
</dbReference>
<keyword evidence="6" id="KW-0496">Mitochondrion</keyword>
<evidence type="ECO:0000256" key="5">
    <source>
        <dbReference type="ARBA" id="ARBA00022927"/>
    </source>
</evidence>
<proteinExistence type="inferred from homology"/>
<dbReference type="EMBL" id="QEAO01000013">
    <property type="protein sequence ID" value="TPX34484.1"/>
    <property type="molecule type" value="Genomic_DNA"/>
</dbReference>
<evidence type="ECO:0000256" key="1">
    <source>
        <dbReference type="ARBA" id="ARBA00004294"/>
    </source>
</evidence>
<dbReference type="InterPro" id="IPR050931">
    <property type="entry name" value="Mito_Protein_Transport_Metaxin"/>
</dbReference>
<dbReference type="PANTHER" id="PTHR12289">
    <property type="entry name" value="METAXIN RELATED"/>
    <property type="match status" value="1"/>
</dbReference>
<dbReference type="Proteomes" id="UP000319731">
    <property type="component" value="Unassembled WGS sequence"/>
</dbReference>
<evidence type="ECO:0000256" key="2">
    <source>
        <dbReference type="ARBA" id="ARBA00009170"/>
    </source>
</evidence>
<evidence type="ECO:0000313" key="11">
    <source>
        <dbReference type="Proteomes" id="UP000319731"/>
    </source>
</evidence>
<evidence type="ECO:0008006" key="12">
    <source>
        <dbReference type="Google" id="ProtNLM"/>
    </source>
</evidence>
<dbReference type="RefSeq" id="XP_031025204.1">
    <property type="nucleotide sequence ID" value="XM_031168756.1"/>
</dbReference>
<keyword evidence="7" id="KW-0472">Membrane</keyword>
<dbReference type="Pfam" id="PF10568">
    <property type="entry name" value="Tom37"/>
    <property type="match status" value="1"/>
</dbReference>
<evidence type="ECO:0000256" key="4">
    <source>
        <dbReference type="ARBA" id="ARBA00022787"/>
    </source>
</evidence>
<dbReference type="InterPro" id="IPR033468">
    <property type="entry name" value="Metaxin_GST"/>
</dbReference>
<keyword evidence="3" id="KW-0813">Transport</keyword>
<dbReference type="STRING" id="1806994.A0A507C937"/>
<evidence type="ECO:0000256" key="7">
    <source>
        <dbReference type="ARBA" id="ARBA00023136"/>
    </source>
</evidence>
<evidence type="ECO:0000313" key="10">
    <source>
        <dbReference type="EMBL" id="TPX34484.1"/>
    </source>
</evidence>
<dbReference type="GO" id="GO:0007005">
    <property type="term" value="P:mitochondrion organization"/>
    <property type="evidence" value="ECO:0007669"/>
    <property type="project" value="TreeGrafter"/>
</dbReference>
<dbReference type="InterPro" id="IPR019564">
    <property type="entry name" value="Sam37/metaxin_N"/>
</dbReference>
<dbReference type="Pfam" id="PF17171">
    <property type="entry name" value="GST_C_6"/>
    <property type="match status" value="1"/>
</dbReference>
<evidence type="ECO:0000259" key="8">
    <source>
        <dbReference type="Pfam" id="PF10568"/>
    </source>
</evidence>
<dbReference type="SUPFAM" id="SSF47616">
    <property type="entry name" value="GST C-terminal domain-like"/>
    <property type="match status" value="1"/>
</dbReference>
<sequence>MDFVKQAKKALDSFPLHVYPPVYTPPDPNATPELWVFPTRSSAPVVRGDGFVSLDVECIKYQALAAFSNYSCQIQPTFHFDAAPNGRLPFLVTPTGQILGGRDIEREIKKQAGDIDRRLSPSELGDCRTYASLVEAKITLALMYSLWMEEDHLNQVTKPVHSSFYPTSITLPVVGALPILGNWVSSSIRNRMTTWIQSRRPGLRTDELYEEARVALAALSTRLGSSLYFFGTKPTTLDTVVFASLHIILSIKTPKDELFIAVQKHDNLVQYTRRVWNTFFVPSDRPTVR</sequence>
<comment type="similarity">
    <text evidence="2">Belongs to the metaxin family.</text>
</comment>
<dbReference type="OrthoDB" id="198787at2759"/>
<accession>A0A507C937</accession>
<reference evidence="10 11" key="1">
    <citation type="journal article" date="2019" name="Sci. Rep.">
        <title>Comparative genomics of chytrid fungi reveal insights into the obligate biotrophic and pathogenic lifestyle of Synchytrium endobioticum.</title>
        <authorList>
            <person name="van de Vossenberg B.T.L.H."/>
            <person name="Warris S."/>
            <person name="Nguyen H.D.T."/>
            <person name="van Gent-Pelzer M.P.E."/>
            <person name="Joly D.L."/>
            <person name="van de Geest H.C."/>
            <person name="Bonants P.J.M."/>
            <person name="Smith D.S."/>
            <person name="Levesque C.A."/>
            <person name="van der Lee T.A.J."/>
        </authorList>
    </citation>
    <scope>NUCLEOTIDE SEQUENCE [LARGE SCALE GENOMIC DNA]</scope>
    <source>
        <strain evidence="10 11">JEL517</strain>
    </source>
</reference>
<comment type="subcellular location">
    <subcellularLocation>
        <location evidence="1">Mitochondrion outer membrane</location>
    </subcellularLocation>
</comment>
<keyword evidence="4" id="KW-1000">Mitochondrion outer membrane</keyword>
<comment type="caution">
    <text evidence="10">The sequence shown here is derived from an EMBL/GenBank/DDBJ whole genome shotgun (WGS) entry which is preliminary data.</text>
</comment>